<name>A0A0W1AZF4_9BACL</name>
<dbReference type="Proteomes" id="UP000054709">
    <property type="component" value="Unassembled WGS sequence"/>
</dbReference>
<comment type="caution">
    <text evidence="1">The sequence shown here is derived from an EMBL/GenBank/DDBJ whole genome shotgun (WGS) entry which is preliminary data.</text>
</comment>
<gene>
    <name evidence="1" type="ORF">UQ64_14630</name>
</gene>
<keyword evidence="2" id="KW-1185">Reference proteome</keyword>
<accession>A0A0W1AZF4</accession>
<evidence type="ECO:0000313" key="1">
    <source>
        <dbReference type="EMBL" id="KTD86685.1"/>
    </source>
</evidence>
<proteinExistence type="predicted"/>
<reference evidence="1 2" key="1">
    <citation type="journal article" date="2015" name="Int. Biodeterior. Biodegradation">
        <title>Physiological and genetic screening methods for the isolation of methyl tert-butyl ether-degrading bacteria for bioremediation purposes.</title>
        <authorList>
            <person name="Guisado I.M."/>
            <person name="Purswani J."/>
            <person name="Gonzalez Lopez J."/>
            <person name="Pozo C."/>
        </authorList>
    </citation>
    <scope>NUCLEOTIDE SEQUENCE [LARGE SCALE GENOMIC DNA]</scope>
    <source>
        <strain evidence="1 2">SH7</strain>
    </source>
</reference>
<dbReference type="EMBL" id="LCZJ02000019">
    <property type="protein sequence ID" value="KTD86685.1"/>
    <property type="molecule type" value="Genomic_DNA"/>
</dbReference>
<dbReference type="Gene3D" id="3.30.360.10">
    <property type="entry name" value="Dihydrodipicolinate Reductase, domain 2"/>
    <property type="match status" value="1"/>
</dbReference>
<sequence>MITGKLTNVAAASVHFQGGFKHQTGLKMDIFGDKGTIVLSSTASIQFGEQDLRSKSYMTYASYYWLIVHSRIRRSRSRINLKVNSAPSKN</sequence>
<dbReference type="AlphaFoldDB" id="A0A0W1AZF4"/>
<organism evidence="1 2">
    <name type="scientific">Paenibacillus etheri</name>
    <dbReference type="NCBI Taxonomy" id="1306852"/>
    <lineage>
        <taxon>Bacteria</taxon>
        <taxon>Bacillati</taxon>
        <taxon>Bacillota</taxon>
        <taxon>Bacilli</taxon>
        <taxon>Bacillales</taxon>
        <taxon>Paenibacillaceae</taxon>
        <taxon>Paenibacillus</taxon>
    </lineage>
</organism>
<evidence type="ECO:0000313" key="2">
    <source>
        <dbReference type="Proteomes" id="UP000054709"/>
    </source>
</evidence>
<protein>
    <submittedName>
        <fullName evidence="1">Uncharacterized protein</fullName>
    </submittedName>
</protein>